<dbReference type="STRING" id="10228.B3RU73"/>
<protein>
    <recommendedName>
        <fullName evidence="1">Beta-lactamase-related domain-containing protein</fullName>
    </recommendedName>
</protein>
<dbReference type="MEROPS" id="S12.004"/>
<reference evidence="2 3" key="1">
    <citation type="journal article" date="2008" name="Nature">
        <title>The Trichoplax genome and the nature of placozoans.</title>
        <authorList>
            <person name="Srivastava M."/>
            <person name="Begovic E."/>
            <person name="Chapman J."/>
            <person name="Putnam N.H."/>
            <person name="Hellsten U."/>
            <person name="Kawashima T."/>
            <person name="Kuo A."/>
            <person name="Mitros T."/>
            <person name="Salamov A."/>
            <person name="Carpenter M.L."/>
            <person name="Signorovitch A.Y."/>
            <person name="Moreno M.A."/>
            <person name="Kamm K."/>
            <person name="Grimwood J."/>
            <person name="Schmutz J."/>
            <person name="Shapiro H."/>
            <person name="Grigoriev I.V."/>
            <person name="Buss L.W."/>
            <person name="Schierwater B."/>
            <person name="Dellaporta S.L."/>
            <person name="Rokhsar D.S."/>
        </authorList>
    </citation>
    <scope>NUCLEOTIDE SEQUENCE [LARGE SCALE GENOMIC DNA]</scope>
    <source>
        <strain evidence="2 3">Grell-BS-1999</strain>
    </source>
</reference>
<dbReference type="PANTHER" id="PTHR46520">
    <property type="entry name" value="SERINE BETA-LACTAMASE-LIKE PROTEIN LACTB, MITOCHONDRIAL"/>
    <property type="match status" value="1"/>
</dbReference>
<dbReference type="GO" id="GO:0008233">
    <property type="term" value="F:peptidase activity"/>
    <property type="evidence" value="ECO:0000318"/>
    <property type="project" value="GO_Central"/>
</dbReference>
<dbReference type="FunCoup" id="B3RU73">
    <property type="interactions" value="543"/>
</dbReference>
<dbReference type="InterPro" id="IPR052794">
    <property type="entry name" value="Mito_Ser_Protease_LACTB"/>
</dbReference>
<dbReference type="OrthoDB" id="5946976at2759"/>
<dbReference type="CTD" id="6752535"/>
<dbReference type="SUPFAM" id="SSF56601">
    <property type="entry name" value="beta-lactamase/transpeptidase-like"/>
    <property type="match status" value="1"/>
</dbReference>
<dbReference type="Proteomes" id="UP000009022">
    <property type="component" value="Unassembled WGS sequence"/>
</dbReference>
<feature type="non-terminal residue" evidence="2">
    <location>
        <position position="418"/>
    </location>
</feature>
<dbReference type="InterPro" id="IPR001466">
    <property type="entry name" value="Beta-lactam-related"/>
</dbReference>
<dbReference type="AlphaFoldDB" id="B3RU73"/>
<gene>
    <name evidence="2" type="ORF">TRIADDRAFT_12911</name>
</gene>
<dbReference type="GO" id="GO:0005739">
    <property type="term" value="C:mitochondrion"/>
    <property type="evidence" value="ECO:0000318"/>
    <property type="project" value="GO_Central"/>
</dbReference>
<dbReference type="PhylomeDB" id="B3RU73"/>
<dbReference type="HOGENOM" id="CLU_020027_6_0_1"/>
<name>B3RU73_TRIAD</name>
<evidence type="ECO:0000259" key="1">
    <source>
        <dbReference type="Pfam" id="PF00144"/>
    </source>
</evidence>
<accession>B3RU73</accession>
<evidence type="ECO:0000313" key="3">
    <source>
        <dbReference type="Proteomes" id="UP000009022"/>
    </source>
</evidence>
<dbReference type="InterPro" id="IPR012338">
    <property type="entry name" value="Beta-lactam/transpept-like"/>
</dbReference>
<feature type="domain" description="Beta-lactamase-related" evidence="1">
    <location>
        <begin position="6"/>
        <end position="397"/>
    </location>
</feature>
<dbReference type="EMBL" id="DS985244">
    <property type="protein sequence ID" value="EDV25757.1"/>
    <property type="molecule type" value="Genomic_DNA"/>
</dbReference>
<dbReference type="PANTHER" id="PTHR46520:SF1">
    <property type="entry name" value="SERINE BETA-LACTAMASE-LIKE PROTEIN LACTB, MITOCHONDRIAL"/>
    <property type="match status" value="1"/>
</dbReference>
<dbReference type="eggNOG" id="ENOG502QQBX">
    <property type="taxonomic scope" value="Eukaryota"/>
</dbReference>
<keyword evidence="3" id="KW-1185">Reference proteome</keyword>
<dbReference type="Gene3D" id="3.40.710.10">
    <property type="entry name" value="DD-peptidase/beta-lactamase superfamily"/>
    <property type="match status" value="1"/>
</dbReference>
<evidence type="ECO:0000313" key="2">
    <source>
        <dbReference type="EMBL" id="EDV25757.1"/>
    </source>
</evidence>
<organism evidence="2 3">
    <name type="scientific">Trichoplax adhaerens</name>
    <name type="common">Trichoplax reptans</name>
    <dbReference type="NCBI Taxonomy" id="10228"/>
    <lineage>
        <taxon>Eukaryota</taxon>
        <taxon>Metazoa</taxon>
        <taxon>Placozoa</taxon>
        <taxon>Uniplacotomia</taxon>
        <taxon>Trichoplacea</taxon>
        <taxon>Trichoplacidae</taxon>
        <taxon>Trichoplax</taxon>
    </lineage>
</organism>
<dbReference type="KEGG" id="tad:TRIADDRAFT_12911"/>
<dbReference type="GO" id="GO:0019216">
    <property type="term" value="P:regulation of lipid metabolic process"/>
    <property type="evidence" value="ECO:0000318"/>
    <property type="project" value="GO_Central"/>
</dbReference>
<dbReference type="GO" id="GO:0006508">
    <property type="term" value="P:proteolysis"/>
    <property type="evidence" value="ECO:0000318"/>
    <property type="project" value="GO_Central"/>
</dbReference>
<dbReference type="RefSeq" id="XP_002111790.1">
    <property type="nucleotide sequence ID" value="XM_002111754.1"/>
</dbReference>
<dbReference type="Pfam" id="PF00144">
    <property type="entry name" value="Beta-lactamase"/>
    <property type="match status" value="1"/>
</dbReference>
<feature type="non-terminal residue" evidence="2">
    <location>
        <position position="1"/>
    </location>
</feature>
<dbReference type="InParanoid" id="B3RU73"/>
<sequence>AIDQSRQLISQIKEESGSPGISIAVSCNGKMMWSEGFGVSDIENAVPCTPQTVMRIASISKPISAAIIAKLWEDGKLDLDAPISKYVKDFPDKTFDSQPVEITTRMLLSHLGGIRAYEKIHYISDKNEKDKNTDENKIEKLKNGVTLKVNYKEFLLKDRFNSVTEALKLFKDDPLVVKPGTEYHYTTHGWTLLSGVIEGATEEKLLKLMGTLFKQLGMTNTQPEFHETLIYNRARYYRRNKKGKLRNAPYVDISYKWAGGGLVSNVADLVKFGNVMLYSRQYSTIAHAINESNYDSQDITKRSIPKGYLNSDTVKAMWTPASATLEKVGFSTGYGLGWTVADNKIWVGYGHEELPWVGHSGGAVGCSSTLVILQPKEVNVNEPAPQGIVVAILVNMEAVSLTPTARKVALAFEKIEKE</sequence>
<proteinExistence type="predicted"/>
<dbReference type="GeneID" id="6752535"/>
<dbReference type="OMA" id="CCRQQRH"/>